<dbReference type="Proteomes" id="UP001596020">
    <property type="component" value="Unassembled WGS sequence"/>
</dbReference>
<feature type="chain" id="PRO_5046085200" evidence="1">
    <location>
        <begin position="27"/>
        <end position="245"/>
    </location>
</feature>
<protein>
    <submittedName>
        <fullName evidence="2">Uncharacterized protein</fullName>
    </submittedName>
</protein>
<dbReference type="EMBL" id="JBHSGO010000117">
    <property type="protein sequence ID" value="MFC4665743.1"/>
    <property type="molecule type" value="Genomic_DNA"/>
</dbReference>
<dbReference type="RefSeq" id="WP_380078144.1">
    <property type="nucleotide sequence ID" value="NZ_JBHSGO010000117.1"/>
</dbReference>
<keyword evidence="1" id="KW-0732">Signal</keyword>
<evidence type="ECO:0000313" key="2">
    <source>
        <dbReference type="EMBL" id="MFC4665743.1"/>
    </source>
</evidence>
<keyword evidence="3" id="KW-1185">Reference proteome</keyword>
<reference evidence="3" key="1">
    <citation type="journal article" date="2019" name="Int. J. Syst. Evol. Microbiol.">
        <title>The Global Catalogue of Microorganisms (GCM) 10K type strain sequencing project: providing services to taxonomists for standard genome sequencing and annotation.</title>
        <authorList>
            <consortium name="The Broad Institute Genomics Platform"/>
            <consortium name="The Broad Institute Genome Sequencing Center for Infectious Disease"/>
            <person name="Wu L."/>
            <person name="Ma J."/>
        </authorList>
    </citation>
    <scope>NUCLEOTIDE SEQUENCE [LARGE SCALE GENOMIC DNA]</scope>
    <source>
        <strain evidence="3">CGMCC 4.7357</strain>
    </source>
</reference>
<proteinExistence type="predicted"/>
<gene>
    <name evidence="2" type="ORF">ACFO3G_03840</name>
</gene>
<accession>A0ABV9K6Y8</accession>
<feature type="signal peptide" evidence="1">
    <location>
        <begin position="1"/>
        <end position="26"/>
    </location>
</feature>
<evidence type="ECO:0000313" key="3">
    <source>
        <dbReference type="Proteomes" id="UP001596020"/>
    </source>
</evidence>
<organism evidence="2 3">
    <name type="scientific">Falsiporphyromonas endometrii</name>
    <dbReference type="NCBI Taxonomy" id="1387297"/>
    <lineage>
        <taxon>Bacteria</taxon>
        <taxon>Pseudomonadati</taxon>
        <taxon>Bacteroidota</taxon>
        <taxon>Bacteroidia</taxon>
        <taxon>Bacteroidales</taxon>
        <taxon>Porphyromonadaceae</taxon>
        <taxon>Falsiporphyromonas</taxon>
    </lineage>
</organism>
<evidence type="ECO:0000256" key="1">
    <source>
        <dbReference type="SAM" id="SignalP"/>
    </source>
</evidence>
<sequence>MKRLILFSAISAMNILFSALFSTIHAQNQEQNEYYYQGYTFEQTNGAKSASPYLRIVMIGDKNTVPEAVSMSNAIGDVSFKGTPTNIYIQNKLEVYAGKKLIGVYLPKKWTAKPPFASGNINTHMKVPSNLDFYKTKELTIPTEQISLRSFLSGISDIEIDEDNFFIKGYDGSLRLFVNNNNLPADKIKSLLDHLTVNYIKSCQLIVFNEPNKYFSGAINITLTVGDPGKFPSDTQYINSLPLCQ</sequence>
<name>A0ABV9K6Y8_9PORP</name>
<comment type="caution">
    <text evidence="2">The sequence shown here is derived from an EMBL/GenBank/DDBJ whole genome shotgun (WGS) entry which is preliminary data.</text>
</comment>